<evidence type="ECO:0000313" key="1">
    <source>
        <dbReference type="EMBL" id="MEU3556173.1"/>
    </source>
</evidence>
<gene>
    <name evidence="1" type="ORF">AB0E65_18475</name>
</gene>
<protein>
    <submittedName>
        <fullName evidence="1">Uncharacterized protein</fullName>
    </submittedName>
</protein>
<organism evidence="1 2">
    <name type="scientific">Streptomyces fragilis</name>
    <dbReference type="NCBI Taxonomy" id="67301"/>
    <lineage>
        <taxon>Bacteria</taxon>
        <taxon>Bacillati</taxon>
        <taxon>Actinomycetota</taxon>
        <taxon>Actinomycetes</taxon>
        <taxon>Kitasatosporales</taxon>
        <taxon>Streptomycetaceae</taxon>
        <taxon>Streptomyces</taxon>
    </lineage>
</organism>
<dbReference type="RefSeq" id="WP_170145021.1">
    <property type="nucleotide sequence ID" value="NZ_BEVZ01000002.1"/>
</dbReference>
<dbReference type="EMBL" id="JBEZUR010000028">
    <property type="protein sequence ID" value="MEU3556173.1"/>
    <property type="molecule type" value="Genomic_DNA"/>
</dbReference>
<dbReference type="Proteomes" id="UP001550850">
    <property type="component" value="Unassembled WGS sequence"/>
</dbReference>
<evidence type="ECO:0000313" key="2">
    <source>
        <dbReference type="Proteomes" id="UP001550850"/>
    </source>
</evidence>
<accession>A0ABV2YKA6</accession>
<comment type="caution">
    <text evidence="1">The sequence shown here is derived from an EMBL/GenBank/DDBJ whole genome shotgun (WGS) entry which is preliminary data.</text>
</comment>
<reference evidence="1 2" key="1">
    <citation type="submission" date="2024-06" db="EMBL/GenBank/DDBJ databases">
        <title>The Natural Products Discovery Center: Release of the First 8490 Sequenced Strains for Exploring Actinobacteria Biosynthetic Diversity.</title>
        <authorList>
            <person name="Kalkreuter E."/>
            <person name="Kautsar S.A."/>
            <person name="Yang D."/>
            <person name="Bader C.D."/>
            <person name="Teijaro C.N."/>
            <person name="Fluegel L."/>
            <person name="Davis C.M."/>
            <person name="Simpson J.R."/>
            <person name="Lauterbach L."/>
            <person name="Steele A.D."/>
            <person name="Gui C."/>
            <person name="Meng S."/>
            <person name="Li G."/>
            <person name="Viehrig K."/>
            <person name="Ye F."/>
            <person name="Su P."/>
            <person name="Kiefer A.F."/>
            <person name="Nichols A."/>
            <person name="Cepeda A.J."/>
            <person name="Yan W."/>
            <person name="Fan B."/>
            <person name="Jiang Y."/>
            <person name="Adhikari A."/>
            <person name="Zheng C.-J."/>
            <person name="Schuster L."/>
            <person name="Cowan T.M."/>
            <person name="Smanski M.J."/>
            <person name="Chevrette M.G."/>
            <person name="De Carvalho L.P.S."/>
            <person name="Shen B."/>
        </authorList>
    </citation>
    <scope>NUCLEOTIDE SEQUENCE [LARGE SCALE GENOMIC DNA]</scope>
    <source>
        <strain evidence="1 2">NPDC038104</strain>
    </source>
</reference>
<keyword evidence="2" id="KW-1185">Reference proteome</keyword>
<sequence length="107" mass="11311">MSGTLTVGLQEAIVGPAQQRAEDFKNSVDVWKGVTGGVIGTGIGVGTVRGHPGRGHWPVRNRARHGRTAMEKDSAYTEKAAELAAQAYHGGTDVLFMAPRPKTEVEG</sequence>
<proteinExistence type="predicted"/>
<name>A0ABV2YKA6_9ACTN</name>